<protein>
    <recommendedName>
        <fullName evidence="5">XRE family transcriptional regulator</fullName>
    </recommendedName>
</protein>
<keyword evidence="2" id="KW-1133">Transmembrane helix</keyword>
<feature type="region of interest" description="Disordered" evidence="1">
    <location>
        <begin position="149"/>
        <end position="178"/>
    </location>
</feature>
<evidence type="ECO:0000256" key="1">
    <source>
        <dbReference type="SAM" id="MobiDB-lite"/>
    </source>
</evidence>
<dbReference type="eggNOG" id="COG3903">
    <property type="taxonomic scope" value="Bacteria"/>
</dbReference>
<evidence type="ECO:0000313" key="4">
    <source>
        <dbReference type="Proteomes" id="UP000093695"/>
    </source>
</evidence>
<gene>
    <name evidence="3" type="ORF">SD37_15865</name>
</gene>
<evidence type="ECO:0008006" key="5">
    <source>
        <dbReference type="Google" id="ProtNLM"/>
    </source>
</evidence>
<dbReference type="EMBL" id="CP016174">
    <property type="protein sequence ID" value="ANN16976.1"/>
    <property type="molecule type" value="Genomic_DNA"/>
</dbReference>
<dbReference type="KEGG" id="aori:SD37_15865"/>
<accession>A0A193BXK4</accession>
<dbReference type="InterPro" id="IPR035992">
    <property type="entry name" value="Ricin_B-like_lectins"/>
</dbReference>
<dbReference type="Proteomes" id="UP000093695">
    <property type="component" value="Chromosome"/>
</dbReference>
<keyword evidence="2" id="KW-0812">Transmembrane</keyword>
<proteinExistence type="predicted"/>
<dbReference type="SUPFAM" id="SSF50370">
    <property type="entry name" value="Ricin B-like lectins"/>
    <property type="match status" value="1"/>
</dbReference>
<keyword evidence="4" id="KW-1185">Reference proteome</keyword>
<keyword evidence="2" id="KW-0472">Membrane</keyword>
<organism evidence="3 4">
    <name type="scientific">Amycolatopsis orientalis</name>
    <name type="common">Nocardia orientalis</name>
    <dbReference type="NCBI Taxonomy" id="31958"/>
    <lineage>
        <taxon>Bacteria</taxon>
        <taxon>Bacillati</taxon>
        <taxon>Actinomycetota</taxon>
        <taxon>Actinomycetes</taxon>
        <taxon>Pseudonocardiales</taxon>
        <taxon>Pseudonocardiaceae</taxon>
        <taxon>Amycolatopsis</taxon>
    </lineage>
</organism>
<evidence type="ECO:0000313" key="3">
    <source>
        <dbReference type="EMBL" id="ANN16976.1"/>
    </source>
</evidence>
<sequence length="326" mass="34123">MAEDRPDPREATDAAQFVAAMRALRVRSDLSYRALERRAAKAGTPLPSSTISGALSRDTLPRADLLAAFVRACGADEGTVERWLAVRADLAASEREPEPAPGPAEPASVPEESPRRRPRLLWPVAGMAAVVLLVVAGLVVFDDPPRDQPVVTTGSSSAAPPAPTTVPDADNAGVAAPPTGRTRVRLAHTGLCVGEGPEKFVREERIVLGQQDCATASPPMSVEKAEGGYRLLLHSPEHGEGCVTVDYGGTNASTLLAGDNCEPGRADQLFAFEPVTAPVKGYLLKSAAGAKWCVGVYKGSGEIGVQLIQDRCDGTAAQVFLVDSVV</sequence>
<feature type="compositionally biased region" description="Low complexity" evidence="1">
    <location>
        <begin position="151"/>
        <end position="170"/>
    </location>
</feature>
<evidence type="ECO:0000256" key="2">
    <source>
        <dbReference type="SAM" id="Phobius"/>
    </source>
</evidence>
<dbReference type="RefSeq" id="WP_044850219.1">
    <property type="nucleotide sequence ID" value="NZ_CP016174.1"/>
</dbReference>
<dbReference type="AlphaFoldDB" id="A0A193BXK4"/>
<feature type="region of interest" description="Disordered" evidence="1">
    <location>
        <begin position="92"/>
        <end position="114"/>
    </location>
</feature>
<reference evidence="3 4" key="1">
    <citation type="journal article" date="2015" name="Genome Announc.">
        <title>Draft Genome Sequence of Norvancomycin-Producing Strain Amycolatopsis orientalis CPCC200066.</title>
        <authorList>
            <person name="Lei X."/>
            <person name="Yuan F."/>
            <person name="Shi Y."/>
            <person name="Li X."/>
            <person name="Wang L."/>
            <person name="Hong B."/>
        </authorList>
    </citation>
    <scope>NUCLEOTIDE SEQUENCE [LARGE SCALE GENOMIC DNA]</scope>
    <source>
        <strain evidence="3 4">B-37</strain>
    </source>
</reference>
<dbReference type="CDD" id="cd00161">
    <property type="entry name" value="beta-trefoil_Ricin-like"/>
    <property type="match status" value="1"/>
</dbReference>
<feature type="transmembrane region" description="Helical" evidence="2">
    <location>
        <begin position="120"/>
        <end position="141"/>
    </location>
</feature>
<dbReference type="Gene3D" id="2.80.10.50">
    <property type="match status" value="1"/>
</dbReference>
<name>A0A193BXK4_AMYOR</name>